<dbReference type="Pfam" id="PF13472">
    <property type="entry name" value="Lipase_GDSL_2"/>
    <property type="match status" value="1"/>
</dbReference>
<protein>
    <submittedName>
        <fullName evidence="2">SGNH/GDSL hydrolase family protein</fullName>
    </submittedName>
</protein>
<gene>
    <name evidence="2" type="ORF">O0S08_27965</name>
</gene>
<dbReference type="InterPro" id="IPR013830">
    <property type="entry name" value="SGNH_hydro"/>
</dbReference>
<evidence type="ECO:0000259" key="1">
    <source>
        <dbReference type="Pfam" id="PF13472"/>
    </source>
</evidence>
<sequence length="419" mass="44581">MTYGTMGPRFNRRATIGALALTLAAAGCDGGDDEGDGSDARWVAAWGTSMMEPGEVLEGVKSRSFSDETLRQTITVTASGDRVRLRISNLFGSRPLVLAEVRVAKELEPQVTAPESERPVHFAGKLDATIPAAAEALSDGVDLEVSPGDRLIVSIYASEPSELATWHPFSFTTHAVAKGNQAASQSLTGPSSLSSGFWLAGVDVESAATDRVVVTFGDSITDGSNSTVDARKSYPDRLFVRLQEDPETRSVAVVNHGLGGNRLLRDSLGPSGLSRFERDVLGTPGVTHAIVLIGINDIGMPGFSGPSEKVTADELIDGLESLADEARAKGVKAFVGTIMPFEDAFPPYYTIEGEEIRQAVNTWIRDNDAYDGVVDFEAAVRDPEHPTRVLAAFDSGDHLHPNDAGHQAMADAVPLSIFK</sequence>
<dbReference type="InterPro" id="IPR053140">
    <property type="entry name" value="GDSL_Rv0518-like"/>
</dbReference>
<dbReference type="Gene3D" id="3.40.50.1110">
    <property type="entry name" value="SGNH hydrolase"/>
    <property type="match status" value="1"/>
</dbReference>
<dbReference type="RefSeq" id="WP_269032382.1">
    <property type="nucleotide sequence ID" value="NZ_CP114040.1"/>
</dbReference>
<evidence type="ECO:0000313" key="3">
    <source>
        <dbReference type="Proteomes" id="UP001164459"/>
    </source>
</evidence>
<name>A0ABY7GSX1_9BACT</name>
<accession>A0ABY7GSX1</accession>
<dbReference type="InterPro" id="IPR036514">
    <property type="entry name" value="SGNH_hydro_sf"/>
</dbReference>
<dbReference type="CDD" id="cd01830">
    <property type="entry name" value="XynE_like"/>
    <property type="match status" value="1"/>
</dbReference>
<dbReference type="GO" id="GO:0016787">
    <property type="term" value="F:hydrolase activity"/>
    <property type="evidence" value="ECO:0007669"/>
    <property type="project" value="UniProtKB-KW"/>
</dbReference>
<organism evidence="2 3">
    <name type="scientific">Nannocystis punicea</name>
    <dbReference type="NCBI Taxonomy" id="2995304"/>
    <lineage>
        <taxon>Bacteria</taxon>
        <taxon>Pseudomonadati</taxon>
        <taxon>Myxococcota</taxon>
        <taxon>Polyangia</taxon>
        <taxon>Nannocystales</taxon>
        <taxon>Nannocystaceae</taxon>
        <taxon>Nannocystis</taxon>
    </lineage>
</organism>
<reference evidence="2" key="1">
    <citation type="submission" date="2022-11" db="EMBL/GenBank/DDBJ databases">
        <title>Minimal conservation of predation-associated metabolite biosynthetic gene clusters underscores biosynthetic potential of Myxococcota including descriptions for ten novel species: Archangium lansinium sp. nov., Myxococcus landrumus sp. nov., Nannocystis bai.</title>
        <authorList>
            <person name="Ahearne A."/>
            <person name="Stevens C."/>
            <person name="Dowd S."/>
        </authorList>
    </citation>
    <scope>NUCLEOTIDE SEQUENCE</scope>
    <source>
        <strain evidence="2">Fl3</strain>
    </source>
</reference>
<dbReference type="PANTHER" id="PTHR43784">
    <property type="entry name" value="GDSL-LIKE LIPASE/ACYLHYDROLASE, PUTATIVE (AFU_ORTHOLOGUE AFUA_2G00820)-RELATED"/>
    <property type="match status" value="1"/>
</dbReference>
<keyword evidence="3" id="KW-1185">Reference proteome</keyword>
<dbReference type="PANTHER" id="PTHR43784:SF2">
    <property type="entry name" value="GDSL-LIKE LIPASE_ACYLHYDROLASE, PUTATIVE (AFU_ORTHOLOGUE AFUA_2G00820)-RELATED"/>
    <property type="match status" value="1"/>
</dbReference>
<dbReference type="SUPFAM" id="SSF52266">
    <property type="entry name" value="SGNH hydrolase"/>
    <property type="match status" value="1"/>
</dbReference>
<proteinExistence type="predicted"/>
<dbReference type="EMBL" id="CP114040">
    <property type="protein sequence ID" value="WAS90048.1"/>
    <property type="molecule type" value="Genomic_DNA"/>
</dbReference>
<dbReference type="Proteomes" id="UP001164459">
    <property type="component" value="Chromosome"/>
</dbReference>
<evidence type="ECO:0000313" key="2">
    <source>
        <dbReference type="EMBL" id="WAS90048.1"/>
    </source>
</evidence>
<feature type="domain" description="SGNH hydrolase-type esterase" evidence="1">
    <location>
        <begin position="216"/>
        <end position="408"/>
    </location>
</feature>
<keyword evidence="2" id="KW-0378">Hydrolase</keyword>